<proteinExistence type="predicted"/>
<dbReference type="SUPFAM" id="SSF51412">
    <property type="entry name" value="Inosine monophosphate dehydrogenase (IMPDH)"/>
    <property type="match status" value="1"/>
</dbReference>
<dbReference type="RefSeq" id="WP_165262945.1">
    <property type="nucleotide sequence ID" value="NZ_JAAKZY010000081.1"/>
</dbReference>
<dbReference type="Gene3D" id="3.20.20.70">
    <property type="entry name" value="Aldolase class I"/>
    <property type="match status" value="1"/>
</dbReference>
<gene>
    <name evidence="1" type="ORF">G5C60_24685</name>
</gene>
<comment type="caution">
    <text evidence="1">The sequence shown here is derived from an EMBL/GenBank/DDBJ whole genome shotgun (WGS) entry which is preliminary data.</text>
</comment>
<evidence type="ECO:0000313" key="1">
    <source>
        <dbReference type="EMBL" id="NGO10705.1"/>
    </source>
</evidence>
<accession>A0A6G4V9Y0</accession>
<dbReference type="EMBL" id="JAAKZY010000081">
    <property type="protein sequence ID" value="NGO10705.1"/>
    <property type="molecule type" value="Genomic_DNA"/>
</dbReference>
<reference evidence="1 2" key="1">
    <citation type="submission" date="2020-02" db="EMBL/GenBank/DDBJ databases">
        <title>Whole-genome analyses of novel actinobacteria.</title>
        <authorList>
            <person name="Sahin N."/>
            <person name="Gencbay T."/>
        </authorList>
    </citation>
    <scope>NUCLEOTIDE SEQUENCE [LARGE SCALE GENOMIC DNA]</scope>
    <source>
        <strain evidence="1 2">HC44</strain>
    </source>
</reference>
<organism evidence="1 2">
    <name type="scientific">Streptomyces scabichelini</name>
    <dbReference type="NCBI Taxonomy" id="2711217"/>
    <lineage>
        <taxon>Bacteria</taxon>
        <taxon>Bacillati</taxon>
        <taxon>Actinomycetota</taxon>
        <taxon>Actinomycetes</taxon>
        <taxon>Kitasatosporales</taxon>
        <taxon>Streptomycetaceae</taxon>
        <taxon>Streptomyces</taxon>
    </lineage>
</organism>
<dbReference type="InterPro" id="IPR013785">
    <property type="entry name" value="Aldolase_TIM"/>
</dbReference>
<dbReference type="Pfam" id="PF03060">
    <property type="entry name" value="NMO"/>
    <property type="match status" value="1"/>
</dbReference>
<evidence type="ECO:0000313" key="2">
    <source>
        <dbReference type="Proteomes" id="UP000472335"/>
    </source>
</evidence>
<dbReference type="Proteomes" id="UP000472335">
    <property type="component" value="Unassembled WGS sequence"/>
</dbReference>
<protein>
    <submittedName>
        <fullName evidence="1">Uncharacterized protein</fullName>
    </submittedName>
</protein>
<name>A0A6G4V9Y0_9ACTN</name>
<dbReference type="AlphaFoldDB" id="A0A6G4V9Y0"/>
<sequence>MRDLLGIEVPVICAPFGPWEEVGLAAAVCEAGGLGSLGTAVRSVDELREQWSALRVPAGEIVRRMAEEAEAVLTRLAPAAR</sequence>
<keyword evidence="2" id="KW-1185">Reference proteome</keyword>